<dbReference type="Proteomes" id="UP000001555">
    <property type="component" value="Unassembled WGS sequence"/>
</dbReference>
<evidence type="ECO:0000313" key="2">
    <source>
        <dbReference type="EnsemblMetazoa" id="ISCW000752-PA"/>
    </source>
</evidence>
<name>B7P3W6_IXOSC</name>
<gene>
    <name evidence="1" type="ORF">IscW_ISCW000752</name>
</gene>
<dbReference type="VEuPathDB" id="VectorBase:ISCI000752"/>
<dbReference type="PaxDb" id="6945-B7P3W6"/>
<dbReference type="EMBL" id="DS630914">
    <property type="protein sequence ID" value="EEC01288.1"/>
    <property type="molecule type" value="Genomic_DNA"/>
</dbReference>
<dbReference type="VEuPathDB" id="VectorBase:ISCW000752"/>
<dbReference type="EMBL" id="ABJB011029544">
    <property type="status" value="NOT_ANNOTATED_CDS"/>
    <property type="molecule type" value="Genomic_DNA"/>
</dbReference>
<evidence type="ECO:0000313" key="1">
    <source>
        <dbReference type="EMBL" id="EEC01288.1"/>
    </source>
</evidence>
<organism>
    <name type="scientific">Ixodes scapularis</name>
    <name type="common">Black-legged tick</name>
    <name type="synonym">Deer tick</name>
    <dbReference type="NCBI Taxonomy" id="6945"/>
    <lineage>
        <taxon>Eukaryota</taxon>
        <taxon>Metazoa</taxon>
        <taxon>Ecdysozoa</taxon>
        <taxon>Arthropoda</taxon>
        <taxon>Chelicerata</taxon>
        <taxon>Arachnida</taxon>
        <taxon>Acari</taxon>
        <taxon>Parasitiformes</taxon>
        <taxon>Ixodida</taxon>
        <taxon>Ixodoidea</taxon>
        <taxon>Ixodidae</taxon>
        <taxon>Ixodinae</taxon>
        <taxon>Ixodes</taxon>
    </lineage>
</organism>
<reference evidence="2" key="2">
    <citation type="submission" date="2020-05" db="UniProtKB">
        <authorList>
            <consortium name="EnsemblMetazoa"/>
        </authorList>
    </citation>
    <scope>IDENTIFICATION</scope>
    <source>
        <strain evidence="2">wikel</strain>
    </source>
</reference>
<proteinExistence type="predicted"/>
<evidence type="ECO:0000313" key="3">
    <source>
        <dbReference type="Proteomes" id="UP000001555"/>
    </source>
</evidence>
<sequence>MAGTQDGPPRRDVSSQKLASLNCRLPRVPRSRAVRCNLCARRRPPLRNTSFPGSAFCDNVLTPTSPPCRQQPLGNPAVVLIHGRGTHFSSFLVFFSLTIFSFHRACLHCRRREERIHSGEKLFAAFSRTCICSFLFFDGC</sequence>
<keyword evidence="3" id="KW-1185">Reference proteome</keyword>
<protein>
    <submittedName>
        <fullName evidence="1 2">Uncharacterized protein</fullName>
    </submittedName>
</protein>
<dbReference type="AlphaFoldDB" id="B7P3W6"/>
<reference evidence="1 3" key="1">
    <citation type="submission" date="2008-03" db="EMBL/GenBank/DDBJ databases">
        <title>Annotation of Ixodes scapularis.</title>
        <authorList>
            <consortium name="Ixodes scapularis Genome Project Consortium"/>
            <person name="Caler E."/>
            <person name="Hannick L.I."/>
            <person name="Bidwell S."/>
            <person name="Joardar V."/>
            <person name="Thiagarajan M."/>
            <person name="Amedeo P."/>
            <person name="Galinsky K.J."/>
            <person name="Schobel S."/>
            <person name="Inman J."/>
            <person name="Hostetler J."/>
            <person name="Miller J."/>
            <person name="Hammond M."/>
            <person name="Megy K."/>
            <person name="Lawson D."/>
            <person name="Kodira C."/>
            <person name="Sutton G."/>
            <person name="Meyer J."/>
            <person name="Hill C.A."/>
            <person name="Birren B."/>
            <person name="Nene V."/>
            <person name="Collins F."/>
            <person name="Alarcon-Chaidez F."/>
            <person name="Wikel S."/>
            <person name="Strausberg R."/>
        </authorList>
    </citation>
    <scope>NUCLEOTIDE SEQUENCE [LARGE SCALE GENOMIC DNA]</scope>
    <source>
        <strain evidence="3">Wikel</strain>
        <strain evidence="1">Wikel colony</strain>
    </source>
</reference>
<dbReference type="EnsemblMetazoa" id="ISCW000752-RA">
    <property type="protein sequence ID" value="ISCW000752-PA"/>
    <property type="gene ID" value="ISCW000752"/>
</dbReference>
<dbReference type="HOGENOM" id="CLU_1837284_0_0_1"/>
<accession>B7P3W6</accession>
<dbReference type="InParanoid" id="B7P3W6"/>